<dbReference type="Pfam" id="PF07275">
    <property type="entry name" value="ArdA"/>
    <property type="match status" value="1"/>
</dbReference>
<comment type="caution">
    <text evidence="1">The sequence shown here is derived from an EMBL/GenBank/DDBJ whole genome shotgun (WGS) entry which is preliminary data.</text>
</comment>
<proteinExistence type="predicted"/>
<dbReference type="EMBL" id="CBLU010000005">
    <property type="protein sequence ID" value="CDG03737.1"/>
    <property type="molecule type" value="Genomic_DNA"/>
</dbReference>
<protein>
    <recommendedName>
        <fullName evidence="3">Antirestriction protein</fullName>
    </recommendedName>
</protein>
<dbReference type="AlphaFoldDB" id="S6FRN8"/>
<dbReference type="Proteomes" id="UP000015361">
    <property type="component" value="Unassembled WGS sequence"/>
</dbReference>
<organism evidence="1 2">
    <name type="scientific">Lactococcus lactis subsp. lactis A12</name>
    <dbReference type="NCBI Taxonomy" id="1137134"/>
    <lineage>
        <taxon>Bacteria</taxon>
        <taxon>Bacillati</taxon>
        <taxon>Bacillota</taxon>
        <taxon>Bacilli</taxon>
        <taxon>Lactobacillales</taxon>
        <taxon>Streptococcaceae</taxon>
        <taxon>Lactococcus</taxon>
    </lineage>
</organism>
<evidence type="ECO:0000313" key="2">
    <source>
        <dbReference type="Proteomes" id="UP000015361"/>
    </source>
</evidence>
<gene>
    <name evidence="1" type="ORF">O9U_11315</name>
</gene>
<reference evidence="1 2" key="1">
    <citation type="journal article" date="2013" name="Appl. Environ. Microbiol.">
        <title>The Carbohydrate Metabolism Signature of Lactococcus lactis Strain A12 Reveals Its Sourdough Ecosystem Origin.</title>
        <authorList>
            <person name="Passerini D."/>
            <person name="Coddeville M."/>
            <person name="Le Bourgeois P."/>
            <person name="Loubiere P."/>
            <person name="Ritzenthaler P."/>
            <person name="Fontagne-Faucher C."/>
            <person name="Daveran-Mingot M.L."/>
            <person name="Cocaign-Bousquet M."/>
        </authorList>
    </citation>
    <scope>NUCLEOTIDE SEQUENCE [LARGE SCALE GENOMIC DNA]</scope>
    <source>
        <strain evidence="1 2">A12</strain>
    </source>
</reference>
<evidence type="ECO:0000313" key="1">
    <source>
        <dbReference type="EMBL" id="CDG03737.1"/>
    </source>
</evidence>
<accession>S6FRN8</accession>
<dbReference type="InterPro" id="IPR009899">
    <property type="entry name" value="ArdA"/>
</dbReference>
<evidence type="ECO:0008006" key="3">
    <source>
        <dbReference type="Google" id="ProtNLM"/>
    </source>
</evidence>
<sequence>MTFSVLITTVKNSRHGLWFELPSRKAIEKWRELEDQGEFPIIENIVSDFEFEVLKSYNLHQLNAIAQGLLDLPEHLRKDIHQLLNYEDLDELVRTSGSHFIYHDAENLAALGKAYFEESKLPEDFVQTFIDFSALGRSLEDIMELFEGLEGYYEFVG</sequence>
<name>S6FRN8_LACLL</name>
<dbReference type="RefSeq" id="WP_021721957.1">
    <property type="nucleotide sequence ID" value="NZ_CBLU010000005.1"/>
</dbReference>